<dbReference type="PANTHER" id="PTHR31197">
    <property type="entry name" value="OS01G0612600 PROTEIN"/>
    <property type="match status" value="1"/>
</dbReference>
<sequence length="97" mass="10840">MEFPHNAVLLLCSSHGNGYCPYICASSYQHSNCLDQPVESCRKEASEDPDAIELACPLCCGEVKCYTLVDPARKQLNHKKRSSMEDGCSYMVTYIEL</sequence>
<dbReference type="AlphaFoldDB" id="B4FCL5"/>
<dbReference type="InterPro" id="IPR012866">
    <property type="entry name" value="DUF1644"/>
</dbReference>
<proteinExistence type="evidence at transcript level"/>
<reference evidence="1" key="1">
    <citation type="journal article" date="2009" name="PLoS Genet.">
        <title>Sequencing, mapping, and analysis of 27,455 maize full-length cDNAs.</title>
        <authorList>
            <person name="Soderlund C."/>
            <person name="Descour A."/>
            <person name="Kudrna D."/>
            <person name="Bomhoff M."/>
            <person name="Boyd L."/>
            <person name="Currie J."/>
            <person name="Angelova A."/>
            <person name="Collura K."/>
            <person name="Wissotski M."/>
            <person name="Ashley E."/>
            <person name="Morrow D."/>
            <person name="Fernandes J."/>
            <person name="Walbot V."/>
            <person name="Yu Y."/>
        </authorList>
    </citation>
    <scope>NUCLEOTIDE SEQUENCE</scope>
    <source>
        <strain evidence="1">B73</strain>
    </source>
</reference>
<dbReference type="EMBL" id="BT034853">
    <property type="protein sequence ID" value="ACF79858.1"/>
    <property type="molecule type" value="mRNA"/>
</dbReference>
<organism evidence="1">
    <name type="scientific">Zea mays</name>
    <name type="common">Maize</name>
    <dbReference type="NCBI Taxonomy" id="4577"/>
    <lineage>
        <taxon>Eukaryota</taxon>
        <taxon>Viridiplantae</taxon>
        <taxon>Streptophyta</taxon>
        <taxon>Embryophyta</taxon>
        <taxon>Tracheophyta</taxon>
        <taxon>Spermatophyta</taxon>
        <taxon>Magnoliopsida</taxon>
        <taxon>Liliopsida</taxon>
        <taxon>Poales</taxon>
        <taxon>Poaceae</taxon>
        <taxon>PACMAD clade</taxon>
        <taxon>Panicoideae</taxon>
        <taxon>Andropogonodae</taxon>
        <taxon>Andropogoneae</taxon>
        <taxon>Tripsacinae</taxon>
        <taxon>Zea</taxon>
    </lineage>
</organism>
<accession>B4FCL5</accession>
<evidence type="ECO:0000313" key="1">
    <source>
        <dbReference type="EMBL" id="ACF79858.1"/>
    </source>
</evidence>
<protein>
    <submittedName>
        <fullName evidence="1">Uncharacterized protein</fullName>
    </submittedName>
</protein>
<name>B4FCL5_MAIZE</name>
<dbReference type="PANTHER" id="PTHR31197:SF6">
    <property type="entry name" value="OS09G0451800 PROTEIN"/>
    <property type="match status" value="1"/>
</dbReference>
<dbReference type="Pfam" id="PF07800">
    <property type="entry name" value="DUF1644"/>
    <property type="match status" value="2"/>
</dbReference>